<feature type="compositionally biased region" description="Basic and acidic residues" evidence="1">
    <location>
        <begin position="253"/>
        <end position="295"/>
    </location>
</feature>
<dbReference type="Proteomes" id="UP000656804">
    <property type="component" value="Unassembled WGS sequence"/>
</dbReference>
<dbReference type="InterPro" id="IPR011990">
    <property type="entry name" value="TPR-like_helical_dom_sf"/>
</dbReference>
<keyword evidence="2" id="KW-0472">Membrane</keyword>
<evidence type="ECO:0000313" key="4">
    <source>
        <dbReference type="Proteomes" id="UP000656804"/>
    </source>
</evidence>
<name>A0A930Y807_9ACTN</name>
<reference evidence="3" key="1">
    <citation type="submission" date="2020-11" db="EMBL/GenBank/DDBJ databases">
        <title>Nocardioides sp. CBS4Y-1, whole genome shotgun sequence.</title>
        <authorList>
            <person name="Tuo L."/>
        </authorList>
    </citation>
    <scope>NUCLEOTIDE SEQUENCE</scope>
    <source>
        <strain evidence="3">CBS4Y-1</strain>
    </source>
</reference>
<sequence>MTTLTRIRRTPAEIERDAVAERRLRWRRRLLWIGLLPILLLLLVSCRIGVLLWHDHAGRAAYAEKDAEGARSQFAANARWNPVVERWISPYDEGTAAFGQGEYDDAVRLLERALPLAPPPEECRVRINLALSHEALAKTAIGKLDLATVQSEAQAGRQVLAEGGCLNEVVELARAAGVDLSRFSSLELTQLTAGDLTSDERSAVEGLDAGARARARQRAGSAGDVDQRLAQLIDQRAALLASFEQQQQSGSGKQKEKDDPQLSELKERNRQGEQLRQQDSDRSPSGQEKEPPVTW</sequence>
<protein>
    <recommendedName>
        <fullName evidence="5">Tetratricopeptide repeat protein</fullName>
    </recommendedName>
</protein>
<dbReference type="AlphaFoldDB" id="A0A930Y807"/>
<gene>
    <name evidence="3" type="ORF">ISG29_20225</name>
</gene>
<feature type="region of interest" description="Disordered" evidence="1">
    <location>
        <begin position="243"/>
        <end position="295"/>
    </location>
</feature>
<evidence type="ECO:0000313" key="3">
    <source>
        <dbReference type="EMBL" id="MBF4164000.1"/>
    </source>
</evidence>
<proteinExistence type="predicted"/>
<evidence type="ECO:0000256" key="2">
    <source>
        <dbReference type="SAM" id="Phobius"/>
    </source>
</evidence>
<accession>A0A930Y807</accession>
<comment type="caution">
    <text evidence="3">The sequence shown here is derived from an EMBL/GenBank/DDBJ whole genome shotgun (WGS) entry which is preliminary data.</text>
</comment>
<dbReference type="EMBL" id="JADIVZ010000018">
    <property type="protein sequence ID" value="MBF4164000.1"/>
    <property type="molecule type" value="Genomic_DNA"/>
</dbReference>
<keyword evidence="2" id="KW-1133">Transmembrane helix</keyword>
<keyword evidence="2" id="KW-0812">Transmembrane</keyword>
<evidence type="ECO:0008006" key="5">
    <source>
        <dbReference type="Google" id="ProtNLM"/>
    </source>
</evidence>
<evidence type="ECO:0000256" key="1">
    <source>
        <dbReference type="SAM" id="MobiDB-lite"/>
    </source>
</evidence>
<dbReference type="SUPFAM" id="SSF48452">
    <property type="entry name" value="TPR-like"/>
    <property type="match status" value="1"/>
</dbReference>
<dbReference type="RefSeq" id="WP_194505262.1">
    <property type="nucleotide sequence ID" value="NZ_JADIVZ010000018.1"/>
</dbReference>
<organism evidence="3 4">
    <name type="scientific">Nocardioides acrostichi</name>
    <dbReference type="NCBI Taxonomy" id="2784339"/>
    <lineage>
        <taxon>Bacteria</taxon>
        <taxon>Bacillati</taxon>
        <taxon>Actinomycetota</taxon>
        <taxon>Actinomycetes</taxon>
        <taxon>Propionibacteriales</taxon>
        <taxon>Nocardioidaceae</taxon>
        <taxon>Nocardioides</taxon>
    </lineage>
</organism>
<feature type="transmembrane region" description="Helical" evidence="2">
    <location>
        <begin position="30"/>
        <end position="53"/>
    </location>
</feature>
<keyword evidence="4" id="KW-1185">Reference proteome</keyword>